<gene>
    <name evidence="3" type="ORF">CUT44_15970</name>
</gene>
<reference evidence="3 4" key="1">
    <citation type="submission" date="2017-11" db="EMBL/GenBank/DDBJ databases">
        <title>Streptomyces carmine sp. nov., a novel actinomycete isolated from Sophora alopecuroides in Xinjiang, China.</title>
        <authorList>
            <person name="Wang Y."/>
            <person name="Luo X."/>
            <person name="Wan C."/>
            <person name="Zhang L."/>
        </authorList>
    </citation>
    <scope>NUCLEOTIDE SEQUENCE [LARGE SCALE GENOMIC DNA]</scope>
    <source>
        <strain evidence="3 4">TRM SA0054</strain>
    </source>
</reference>
<dbReference type="InterPro" id="IPR003594">
    <property type="entry name" value="HATPase_dom"/>
</dbReference>
<evidence type="ECO:0000313" key="3">
    <source>
        <dbReference type="EMBL" id="PJE96813.1"/>
    </source>
</evidence>
<dbReference type="Pfam" id="PF13581">
    <property type="entry name" value="HATPase_c_2"/>
    <property type="match status" value="1"/>
</dbReference>
<accession>A0A2M8LXW8</accession>
<keyword evidence="1" id="KW-0808">Transferase</keyword>
<proteinExistence type="predicted"/>
<keyword evidence="4" id="KW-1185">Reference proteome</keyword>
<dbReference type="InterPro" id="IPR050267">
    <property type="entry name" value="Anti-sigma-factor_SerPK"/>
</dbReference>
<dbReference type="Gene3D" id="3.30.565.10">
    <property type="entry name" value="Histidine kinase-like ATPase, C-terminal domain"/>
    <property type="match status" value="1"/>
</dbReference>
<feature type="domain" description="Histidine kinase/HSP90-like ATPase" evidence="2">
    <location>
        <begin position="41"/>
        <end position="151"/>
    </location>
</feature>
<dbReference type="PANTHER" id="PTHR35526:SF3">
    <property type="entry name" value="ANTI-SIGMA-F FACTOR RSBW"/>
    <property type="match status" value="1"/>
</dbReference>
<dbReference type="EMBL" id="PGGW01000056">
    <property type="protein sequence ID" value="PJE96813.1"/>
    <property type="molecule type" value="Genomic_DNA"/>
</dbReference>
<evidence type="ECO:0000313" key="4">
    <source>
        <dbReference type="Proteomes" id="UP000230407"/>
    </source>
</evidence>
<dbReference type="InterPro" id="IPR036890">
    <property type="entry name" value="HATPase_C_sf"/>
</dbReference>
<organism evidence="3 4">
    <name type="scientific">Streptomyces carminius</name>
    <dbReference type="NCBI Taxonomy" id="2665496"/>
    <lineage>
        <taxon>Bacteria</taxon>
        <taxon>Bacillati</taxon>
        <taxon>Actinomycetota</taxon>
        <taxon>Actinomycetes</taxon>
        <taxon>Kitasatosporales</taxon>
        <taxon>Streptomycetaceae</taxon>
        <taxon>Streptomyces</taxon>
    </lineage>
</organism>
<dbReference type="CDD" id="cd16936">
    <property type="entry name" value="HATPase_RsbW-like"/>
    <property type="match status" value="1"/>
</dbReference>
<dbReference type="SUPFAM" id="SSF55874">
    <property type="entry name" value="ATPase domain of HSP90 chaperone/DNA topoisomerase II/histidine kinase"/>
    <property type="match status" value="1"/>
</dbReference>
<name>A0A2M8LXW8_9ACTN</name>
<evidence type="ECO:0000259" key="2">
    <source>
        <dbReference type="Pfam" id="PF13581"/>
    </source>
</evidence>
<protein>
    <submittedName>
        <fullName evidence="3">ATP-binding protein</fullName>
    </submittedName>
</protein>
<dbReference type="GO" id="GO:0005524">
    <property type="term" value="F:ATP binding"/>
    <property type="evidence" value="ECO:0007669"/>
    <property type="project" value="UniProtKB-KW"/>
</dbReference>
<keyword evidence="1" id="KW-0723">Serine/threonine-protein kinase</keyword>
<keyword evidence="3" id="KW-0067">ATP-binding</keyword>
<sequence>MSVAGVWAARKVNAVRRPTSEPEAPSVSEALPRTDRLTLADTPNAVAWARRYASDVLLRWGVPKGVVETAHLLVSELTTNAIRHARPGPGVSPYSPLSRVRTVILGLRLAGDQLLVLVEDGDPQAPVVRDAGAEAAQGRGLFLVTAMSRNWGYYFPDRHPGKIVWAELSLRLPHGYPDEEKGRFAASGEQREQVPTGLVARTLLGLREL</sequence>
<comment type="caution">
    <text evidence="3">The sequence shown here is derived from an EMBL/GenBank/DDBJ whole genome shotgun (WGS) entry which is preliminary data.</text>
</comment>
<dbReference type="AlphaFoldDB" id="A0A2M8LXW8"/>
<evidence type="ECO:0000256" key="1">
    <source>
        <dbReference type="ARBA" id="ARBA00022527"/>
    </source>
</evidence>
<keyword evidence="1" id="KW-0418">Kinase</keyword>
<dbReference type="PANTHER" id="PTHR35526">
    <property type="entry name" value="ANTI-SIGMA-F FACTOR RSBW-RELATED"/>
    <property type="match status" value="1"/>
</dbReference>
<keyword evidence="3" id="KW-0547">Nucleotide-binding</keyword>
<dbReference type="GO" id="GO:0004674">
    <property type="term" value="F:protein serine/threonine kinase activity"/>
    <property type="evidence" value="ECO:0007669"/>
    <property type="project" value="UniProtKB-KW"/>
</dbReference>
<dbReference type="Proteomes" id="UP000230407">
    <property type="component" value="Unassembled WGS sequence"/>
</dbReference>